<evidence type="ECO:0000256" key="5">
    <source>
        <dbReference type="RuleBase" id="RU003679"/>
    </source>
</evidence>
<accession>A0ABT7TE00</accession>
<sequence length="624" mass="66450">MRFAIGDSDFLLDGEPHRVLSGAIHYFRVHPDLWQDRIRKARLMGLNTIETYVAWNAHAPQPGTFSLEGGLDLGRFLDLVAAEGMHAIVRPGPYICAEWSNGGLPYWLFADGTVGVRRNEPGFLAAVRDYLEQLAPVLVPRQIDQGGPIVLVQVENEYGAYGSDASYLRALEQMHRDIGLTVPFTSVDQPMGTMLEDGSLPSLHKTGSFGSRSTERLERLRRAQPTGPLMCSEFWDGWFDSWGEHHHTTPAAASATDLDDLLAAGGSVNIYMFHGGTNFGFTNGANDKGVYRPIATSYDYDAPLDEAGRPTPKFHAFRSVIERYAPVPPLPASMEPGGSGVLGEPGASVGPGSSVTSGASVVSGGGLEARPASAADVAVRLDRVAPLRTLLPALAAWSTHDEPPTFDTLGAASGFVLYRTEVDLPDGGVLTVGTEVRDRAVVSVDGVVVGVLEREHHDRAIALPPVTGTLELLVEDQGRVDYGPRIGEPKGLIGGVAVDGVPLARWSASPLALDPIAPAALDQLAALATSDGDVLAGPVLAAGSFDLSSTEDRYLSLDGFRKGVAWVNGFCLGRYWSRGPQKTLAVPGPVLRSGRNEVVVFELHASASRSVCMLLGPDLGHTEA</sequence>
<evidence type="ECO:0000256" key="1">
    <source>
        <dbReference type="ARBA" id="ARBA00009809"/>
    </source>
</evidence>
<reference evidence="9 10" key="1">
    <citation type="submission" date="2023-06" db="EMBL/GenBank/DDBJ databases">
        <authorList>
            <person name="Feng G."/>
            <person name="Li J."/>
            <person name="Zhu H."/>
        </authorList>
    </citation>
    <scope>NUCLEOTIDE SEQUENCE [LARGE SCALE GENOMIC DNA]</scope>
    <source>
        <strain evidence="9 10">RHCJP20</strain>
    </source>
</reference>
<evidence type="ECO:0000313" key="10">
    <source>
        <dbReference type="Proteomes" id="UP001235720"/>
    </source>
</evidence>
<dbReference type="EMBL" id="JAUCMM010000002">
    <property type="protein sequence ID" value="MDM7887795.1"/>
    <property type="molecule type" value="Genomic_DNA"/>
</dbReference>
<comment type="caution">
    <text evidence="9">The sequence shown here is derived from an EMBL/GenBank/DDBJ whole genome shotgun (WGS) entry which is preliminary data.</text>
</comment>
<dbReference type="RefSeq" id="WP_289469504.1">
    <property type="nucleotide sequence ID" value="NZ_JAUCMM010000002.1"/>
</dbReference>
<dbReference type="InterPro" id="IPR048912">
    <property type="entry name" value="BetaGal1-like_ABD1"/>
</dbReference>
<dbReference type="Pfam" id="PF01301">
    <property type="entry name" value="Glyco_hydro_35"/>
    <property type="match status" value="1"/>
</dbReference>
<dbReference type="InterPro" id="IPR001944">
    <property type="entry name" value="Glycoside_Hdrlase_35"/>
</dbReference>
<dbReference type="Gene3D" id="2.60.120.260">
    <property type="entry name" value="Galactose-binding domain-like"/>
    <property type="match status" value="3"/>
</dbReference>
<proteinExistence type="inferred from homology"/>
<evidence type="ECO:0000256" key="2">
    <source>
        <dbReference type="ARBA" id="ARBA00022801"/>
    </source>
</evidence>
<dbReference type="SUPFAM" id="SSF49785">
    <property type="entry name" value="Galactose-binding domain-like"/>
    <property type="match status" value="1"/>
</dbReference>
<dbReference type="PROSITE" id="PS01182">
    <property type="entry name" value="GLYCOSYL_HYDROL_F35"/>
    <property type="match status" value="1"/>
</dbReference>
<keyword evidence="3 4" id="KW-0326">Glycosidase</keyword>
<dbReference type="InterPro" id="IPR017853">
    <property type="entry name" value="GH"/>
</dbReference>
<name>A0ABT7TE00_9MICO</name>
<evidence type="ECO:0000256" key="4">
    <source>
        <dbReference type="RuleBase" id="RU000675"/>
    </source>
</evidence>
<dbReference type="PRINTS" id="PR00742">
    <property type="entry name" value="GLHYDRLASE35"/>
</dbReference>
<evidence type="ECO:0000259" key="8">
    <source>
        <dbReference type="Pfam" id="PF21467"/>
    </source>
</evidence>
<comment type="catalytic activity">
    <reaction evidence="4">
        <text>Hydrolysis of terminal non-reducing beta-D-galactose residues in beta-D-galactosides.</text>
        <dbReference type="EC" id="3.2.1.23"/>
    </reaction>
</comment>
<dbReference type="Gene3D" id="3.20.20.80">
    <property type="entry name" value="Glycosidases"/>
    <property type="match status" value="1"/>
</dbReference>
<protein>
    <recommendedName>
        <fullName evidence="4">Beta-galactosidase</fullName>
        <ecNumber evidence="4">3.2.1.23</ecNumber>
    </recommendedName>
</protein>
<keyword evidence="2 4" id="KW-0378">Hydrolase</keyword>
<keyword evidence="10" id="KW-1185">Reference proteome</keyword>
<evidence type="ECO:0000259" key="7">
    <source>
        <dbReference type="Pfam" id="PF21317"/>
    </source>
</evidence>
<evidence type="ECO:0000313" key="9">
    <source>
        <dbReference type="EMBL" id="MDM7887795.1"/>
    </source>
</evidence>
<organism evidence="9 10">
    <name type="scientific">Curtobacterium subtropicum</name>
    <dbReference type="NCBI Taxonomy" id="3055138"/>
    <lineage>
        <taxon>Bacteria</taxon>
        <taxon>Bacillati</taxon>
        <taxon>Actinomycetota</taxon>
        <taxon>Actinomycetes</taxon>
        <taxon>Micrococcales</taxon>
        <taxon>Microbacteriaceae</taxon>
        <taxon>Curtobacterium</taxon>
    </lineage>
</organism>
<dbReference type="InterPro" id="IPR048913">
    <property type="entry name" value="BetaGal_gal-bd"/>
</dbReference>
<dbReference type="InterPro" id="IPR026283">
    <property type="entry name" value="B-gal_1-like"/>
</dbReference>
<dbReference type="Pfam" id="PF21467">
    <property type="entry name" value="BetaGal_gal-bd"/>
    <property type="match status" value="1"/>
</dbReference>
<evidence type="ECO:0000256" key="3">
    <source>
        <dbReference type="ARBA" id="ARBA00023295"/>
    </source>
</evidence>
<comment type="similarity">
    <text evidence="1 5">Belongs to the glycosyl hydrolase 35 family.</text>
</comment>
<dbReference type="InterPro" id="IPR008979">
    <property type="entry name" value="Galactose-bd-like_sf"/>
</dbReference>
<feature type="domain" description="Beta-galactosidase galactose-binding" evidence="8">
    <location>
        <begin position="540"/>
        <end position="596"/>
    </location>
</feature>
<dbReference type="InterPro" id="IPR019801">
    <property type="entry name" value="Glyco_hydro_35_CS"/>
</dbReference>
<dbReference type="PANTHER" id="PTHR23421">
    <property type="entry name" value="BETA-GALACTOSIDASE RELATED"/>
    <property type="match status" value="1"/>
</dbReference>
<dbReference type="EC" id="3.2.1.23" evidence="4"/>
<feature type="domain" description="Beta-galactosidase 1-like first all-beta" evidence="7">
    <location>
        <begin position="403"/>
        <end position="511"/>
    </location>
</feature>
<feature type="domain" description="Glycoside hydrolase 35 catalytic" evidence="6">
    <location>
        <begin position="10"/>
        <end position="323"/>
    </location>
</feature>
<dbReference type="PIRSF" id="PIRSF006336">
    <property type="entry name" value="B-gal"/>
    <property type="match status" value="1"/>
</dbReference>
<dbReference type="Proteomes" id="UP001235720">
    <property type="component" value="Unassembled WGS sequence"/>
</dbReference>
<evidence type="ECO:0000259" key="6">
    <source>
        <dbReference type="Pfam" id="PF01301"/>
    </source>
</evidence>
<gene>
    <name evidence="9" type="ORF">QUG98_04940</name>
</gene>
<dbReference type="SUPFAM" id="SSF51445">
    <property type="entry name" value="(Trans)glycosidases"/>
    <property type="match status" value="1"/>
</dbReference>
<dbReference type="Pfam" id="PF21317">
    <property type="entry name" value="BetaGal_ABD_1"/>
    <property type="match status" value="1"/>
</dbReference>
<dbReference type="InterPro" id="IPR031330">
    <property type="entry name" value="Gly_Hdrlase_35_cat"/>
</dbReference>